<organism evidence="1 2">
    <name type="scientific">Dentiscutata erythropus</name>
    <dbReference type="NCBI Taxonomy" id="1348616"/>
    <lineage>
        <taxon>Eukaryota</taxon>
        <taxon>Fungi</taxon>
        <taxon>Fungi incertae sedis</taxon>
        <taxon>Mucoromycota</taxon>
        <taxon>Glomeromycotina</taxon>
        <taxon>Glomeromycetes</taxon>
        <taxon>Diversisporales</taxon>
        <taxon>Gigasporaceae</taxon>
        <taxon>Dentiscutata</taxon>
    </lineage>
</organism>
<sequence>MTRLLKGIKKPIKRYGKCPRCKCEYDYENWCRSFALDIYILELSKDIFGYLFQPKNKRDEHDSKTSYSILFYMLQKNIQRMLNCFFEYIPKERIQNIEYLTRGGFSVIYKAEWLDGEIENRNIIRHIIKRKGPQFIALKVITNNSVRLNELSMDPI</sequence>
<dbReference type="AlphaFoldDB" id="A0A9N9I8C4"/>
<dbReference type="EMBL" id="CAJVPY010011315">
    <property type="protein sequence ID" value="CAG8726032.1"/>
    <property type="molecule type" value="Genomic_DNA"/>
</dbReference>
<proteinExistence type="predicted"/>
<accession>A0A9N9I8C4</accession>
<gene>
    <name evidence="1" type="ORF">DERYTH_LOCUS14726</name>
</gene>
<name>A0A9N9I8C4_9GLOM</name>
<comment type="caution">
    <text evidence="1">The sequence shown here is derived from an EMBL/GenBank/DDBJ whole genome shotgun (WGS) entry which is preliminary data.</text>
</comment>
<keyword evidence="2" id="KW-1185">Reference proteome</keyword>
<dbReference type="Proteomes" id="UP000789405">
    <property type="component" value="Unassembled WGS sequence"/>
</dbReference>
<protein>
    <submittedName>
        <fullName evidence="1">26789_t:CDS:1</fullName>
    </submittedName>
</protein>
<evidence type="ECO:0000313" key="2">
    <source>
        <dbReference type="Proteomes" id="UP000789405"/>
    </source>
</evidence>
<reference evidence="1" key="1">
    <citation type="submission" date="2021-06" db="EMBL/GenBank/DDBJ databases">
        <authorList>
            <person name="Kallberg Y."/>
            <person name="Tangrot J."/>
            <person name="Rosling A."/>
        </authorList>
    </citation>
    <scope>NUCLEOTIDE SEQUENCE</scope>
    <source>
        <strain evidence="1">MA453B</strain>
    </source>
</reference>
<evidence type="ECO:0000313" key="1">
    <source>
        <dbReference type="EMBL" id="CAG8726032.1"/>
    </source>
</evidence>